<evidence type="ECO:0000256" key="1">
    <source>
        <dbReference type="SAM" id="Phobius"/>
    </source>
</evidence>
<organism evidence="2 3">
    <name type="scientific">Shouchella clausii</name>
    <name type="common">Alkalihalobacillus clausii</name>
    <dbReference type="NCBI Taxonomy" id="79880"/>
    <lineage>
        <taxon>Bacteria</taxon>
        <taxon>Bacillati</taxon>
        <taxon>Bacillota</taxon>
        <taxon>Bacilli</taxon>
        <taxon>Bacillales</taxon>
        <taxon>Bacillaceae</taxon>
        <taxon>Shouchella</taxon>
    </lineage>
</organism>
<proteinExistence type="predicted"/>
<keyword evidence="1" id="KW-1133">Transmembrane helix</keyword>
<evidence type="ECO:0000313" key="2">
    <source>
        <dbReference type="EMBL" id="PAF23721.1"/>
    </source>
</evidence>
<gene>
    <name evidence="2" type="ORF">CHH61_22430</name>
</gene>
<dbReference type="Proteomes" id="UP000216133">
    <property type="component" value="Unassembled WGS sequence"/>
</dbReference>
<keyword evidence="1" id="KW-0472">Membrane</keyword>
<sequence>MNRKRMIVIAIAVVLILCVGIAFYFWHKDQQEKEEANQILFGKYVNTAGNLHLKMDTSEYDRTGDPHDIELMPTDLTQDLLQRWEAIAEAIPTINYPEEVVEQEDWLKIFNALVDNRPDMEVASKEITKDEGEAANAMALDEYIYDGYLYNDNFHEFLEENGVEGPDQRRLE</sequence>
<feature type="transmembrane region" description="Helical" evidence="1">
    <location>
        <begin position="7"/>
        <end position="26"/>
    </location>
</feature>
<protein>
    <submittedName>
        <fullName evidence="2">Uncharacterized protein</fullName>
    </submittedName>
</protein>
<dbReference type="AlphaFoldDB" id="A0A268RW72"/>
<keyword evidence="1" id="KW-0812">Transmembrane</keyword>
<evidence type="ECO:0000313" key="3">
    <source>
        <dbReference type="Proteomes" id="UP000216133"/>
    </source>
</evidence>
<comment type="caution">
    <text evidence="2">The sequence shown here is derived from an EMBL/GenBank/DDBJ whole genome shotgun (WGS) entry which is preliminary data.</text>
</comment>
<name>A0A268RW72_SHOCL</name>
<accession>A0A268RW72</accession>
<dbReference type="RefSeq" id="WP_095237816.1">
    <property type="nucleotide sequence ID" value="NZ_CP155469.1"/>
</dbReference>
<reference evidence="2 3" key="1">
    <citation type="submission" date="2017-07" db="EMBL/GenBank/DDBJ databases">
        <title>Isolation and whole genome analysis of endospore-forming bacteria from heroin.</title>
        <authorList>
            <person name="Kalinowski J."/>
            <person name="Ahrens B."/>
            <person name="Al-Dilaimi A."/>
            <person name="Winkler A."/>
            <person name="Wibberg D."/>
            <person name="Schleenbecker U."/>
            <person name="Ruckert C."/>
            <person name="Wolfel R."/>
            <person name="Grass G."/>
        </authorList>
    </citation>
    <scope>NUCLEOTIDE SEQUENCE [LARGE SCALE GENOMIC DNA]</scope>
    <source>
        <strain evidence="2 3">7523-2</strain>
    </source>
</reference>
<dbReference type="EMBL" id="NPBS01000160">
    <property type="protein sequence ID" value="PAF23721.1"/>
    <property type="molecule type" value="Genomic_DNA"/>
</dbReference>